<keyword evidence="6 10" id="KW-0812">Transmembrane</keyword>
<dbReference type="Proteomes" id="UP001165065">
    <property type="component" value="Unassembled WGS sequence"/>
</dbReference>
<dbReference type="EMBL" id="BRYA01000235">
    <property type="protein sequence ID" value="GMI45054.1"/>
    <property type="molecule type" value="Genomic_DNA"/>
</dbReference>
<keyword evidence="5" id="KW-0762">Sugar transport</keyword>
<feature type="transmembrane region" description="Helical" evidence="10">
    <location>
        <begin position="212"/>
        <end position="234"/>
    </location>
</feature>
<evidence type="ECO:0000256" key="8">
    <source>
        <dbReference type="ARBA" id="ARBA00022989"/>
    </source>
</evidence>
<keyword evidence="9 10" id="KW-0472">Membrane</keyword>
<organism evidence="11 12">
    <name type="scientific">Triparma columacea</name>
    <dbReference type="NCBI Taxonomy" id="722753"/>
    <lineage>
        <taxon>Eukaryota</taxon>
        <taxon>Sar</taxon>
        <taxon>Stramenopiles</taxon>
        <taxon>Ochrophyta</taxon>
        <taxon>Bolidophyceae</taxon>
        <taxon>Parmales</taxon>
        <taxon>Triparmaceae</taxon>
        <taxon>Triparma</taxon>
    </lineage>
</organism>
<dbReference type="GO" id="GO:0051119">
    <property type="term" value="F:sugar transmembrane transporter activity"/>
    <property type="evidence" value="ECO:0007669"/>
    <property type="project" value="InterPro"/>
</dbReference>
<protein>
    <recommendedName>
        <fullName evidence="13">Bidirectional sugar transporter SWEET</fullName>
    </recommendedName>
</protein>
<keyword evidence="12" id="KW-1185">Reference proteome</keyword>
<comment type="caution">
    <text evidence="11">The sequence shown here is derived from an EMBL/GenBank/DDBJ whole genome shotgun (WGS) entry which is preliminary data.</text>
</comment>
<dbReference type="InterPro" id="IPR047664">
    <property type="entry name" value="SWEET"/>
</dbReference>
<dbReference type="PANTHER" id="PTHR10791">
    <property type="entry name" value="RAG1-ACTIVATING PROTEIN 1"/>
    <property type="match status" value="1"/>
</dbReference>
<feature type="transmembrane region" description="Helical" evidence="10">
    <location>
        <begin position="77"/>
        <end position="96"/>
    </location>
</feature>
<feature type="transmembrane region" description="Helical" evidence="10">
    <location>
        <begin position="240"/>
        <end position="263"/>
    </location>
</feature>
<accession>A0A9W7LC10</accession>
<keyword evidence="3" id="KW-0813">Transport</keyword>
<comment type="subcellular location">
    <subcellularLocation>
        <location evidence="1">Cell membrane</location>
        <topology evidence="1">Multi-pass membrane protein</topology>
    </subcellularLocation>
</comment>
<dbReference type="PANTHER" id="PTHR10791:SF30">
    <property type="entry name" value="SUGAR TRANSPORTER SWEET1"/>
    <property type="match status" value="1"/>
</dbReference>
<comment type="similarity">
    <text evidence="2">Belongs to the SWEET sugar transporter family.</text>
</comment>
<evidence type="ECO:0000256" key="9">
    <source>
        <dbReference type="ARBA" id="ARBA00023136"/>
    </source>
</evidence>
<evidence type="ECO:0000256" key="10">
    <source>
        <dbReference type="SAM" id="Phobius"/>
    </source>
</evidence>
<dbReference type="OrthoDB" id="409725at2759"/>
<keyword evidence="7" id="KW-0677">Repeat</keyword>
<proteinExistence type="inferred from homology"/>
<dbReference type="Pfam" id="PF03083">
    <property type="entry name" value="MtN3_slv"/>
    <property type="match status" value="2"/>
</dbReference>
<evidence type="ECO:0000256" key="4">
    <source>
        <dbReference type="ARBA" id="ARBA00022475"/>
    </source>
</evidence>
<dbReference type="GO" id="GO:0005886">
    <property type="term" value="C:plasma membrane"/>
    <property type="evidence" value="ECO:0007669"/>
    <property type="project" value="UniProtKB-SubCell"/>
</dbReference>
<evidence type="ECO:0008006" key="13">
    <source>
        <dbReference type="Google" id="ProtNLM"/>
    </source>
</evidence>
<feature type="transmembrane region" description="Helical" evidence="10">
    <location>
        <begin position="102"/>
        <end position="122"/>
    </location>
</feature>
<evidence type="ECO:0000256" key="7">
    <source>
        <dbReference type="ARBA" id="ARBA00022737"/>
    </source>
</evidence>
<dbReference type="InterPro" id="IPR004316">
    <property type="entry name" value="SWEET_rpt"/>
</dbReference>
<evidence type="ECO:0000256" key="3">
    <source>
        <dbReference type="ARBA" id="ARBA00022448"/>
    </source>
</evidence>
<reference evidence="12" key="1">
    <citation type="journal article" date="2023" name="Commun. Biol.">
        <title>Genome analysis of Parmales, the sister group of diatoms, reveals the evolutionary specialization of diatoms from phago-mixotrophs to photoautotrophs.</title>
        <authorList>
            <person name="Ban H."/>
            <person name="Sato S."/>
            <person name="Yoshikawa S."/>
            <person name="Yamada K."/>
            <person name="Nakamura Y."/>
            <person name="Ichinomiya M."/>
            <person name="Sato N."/>
            <person name="Blanc-Mathieu R."/>
            <person name="Endo H."/>
            <person name="Kuwata A."/>
            <person name="Ogata H."/>
        </authorList>
    </citation>
    <scope>NUCLEOTIDE SEQUENCE [LARGE SCALE GENOMIC DNA]</scope>
</reference>
<evidence type="ECO:0000313" key="11">
    <source>
        <dbReference type="EMBL" id="GMI45054.1"/>
    </source>
</evidence>
<evidence type="ECO:0000256" key="2">
    <source>
        <dbReference type="ARBA" id="ARBA00007809"/>
    </source>
</evidence>
<sequence length="276" mass="29402">MLIPAPHPFVVFAGNVAPLTSILLTLSPLPTLLSIPRDNSEVSGSDDADNDKVNLLPLSASVAKNPTSKVTISSLPLLPYSSMAVNGFLWTMYGLLLKANPIIFPNFVGACLALSYIVLFAMKSSPSRDGRHIDLVQKASISTSLWARTDLPSTFRTHLTVGSSILMLGFTCYKGGLRNQLAALATLVCGVMFISPLAKISSILKNKSCPPGAIPLPFTIATAANCFLWSVYGIKGVKDIAVTAPNIFGLFCAFAQAIVVFLYSPRKGKKERGVIA</sequence>
<dbReference type="Gene3D" id="1.20.1280.290">
    <property type="match status" value="2"/>
</dbReference>
<evidence type="ECO:0000313" key="12">
    <source>
        <dbReference type="Proteomes" id="UP001165065"/>
    </source>
</evidence>
<keyword evidence="8 10" id="KW-1133">Transmembrane helix</keyword>
<keyword evidence="4" id="KW-1003">Cell membrane</keyword>
<gene>
    <name evidence="11" type="ORF">TrCOL_g3326</name>
</gene>
<name>A0A9W7LC10_9STRA</name>
<evidence type="ECO:0000256" key="6">
    <source>
        <dbReference type="ARBA" id="ARBA00022692"/>
    </source>
</evidence>
<feature type="transmembrane region" description="Helical" evidence="10">
    <location>
        <begin position="182"/>
        <end position="200"/>
    </location>
</feature>
<dbReference type="AlphaFoldDB" id="A0A9W7LC10"/>
<evidence type="ECO:0000256" key="5">
    <source>
        <dbReference type="ARBA" id="ARBA00022597"/>
    </source>
</evidence>
<evidence type="ECO:0000256" key="1">
    <source>
        <dbReference type="ARBA" id="ARBA00004651"/>
    </source>
</evidence>